<dbReference type="AlphaFoldDB" id="A0AAD4C0G7"/>
<name>A0AAD4C0G7_BOLED</name>
<feature type="compositionally biased region" description="Polar residues" evidence="1">
    <location>
        <begin position="239"/>
        <end position="248"/>
    </location>
</feature>
<evidence type="ECO:0000313" key="3">
    <source>
        <dbReference type="Proteomes" id="UP001194468"/>
    </source>
</evidence>
<evidence type="ECO:0000313" key="2">
    <source>
        <dbReference type="EMBL" id="KAF8444993.1"/>
    </source>
</evidence>
<proteinExistence type="predicted"/>
<feature type="region of interest" description="Disordered" evidence="1">
    <location>
        <begin position="127"/>
        <end position="151"/>
    </location>
</feature>
<sequence length="267" mass="30002">MPPSRLLQKRCTCEECVQKHPNGTLIESRLLPFHQKRVRDEFARHDETSCRVDSPLGPFSLDDLAGRLFALTLTDNGTNAEESTNKLWNSRAEFQANGPSRFLISSPPTPVPLTEVVASLSRLRLSHDSRPSHGNSLPDSHRPGVPTSAHPTTVLLDSQLSKRADYRSTKALKLLSNIEVEVQRCSRLLLAATKSSYDTIKNELTFLRRATQGIRRKTDHIMSRKAEVSKALDELECQLMSSQDSTNPGPVEFDSSEWFSDDVDEYR</sequence>
<reference evidence="2" key="1">
    <citation type="submission" date="2019-10" db="EMBL/GenBank/DDBJ databases">
        <authorList>
            <consortium name="DOE Joint Genome Institute"/>
            <person name="Kuo A."/>
            <person name="Miyauchi S."/>
            <person name="Kiss E."/>
            <person name="Drula E."/>
            <person name="Kohler A."/>
            <person name="Sanchez-Garcia M."/>
            <person name="Andreopoulos B."/>
            <person name="Barry K.W."/>
            <person name="Bonito G."/>
            <person name="Buee M."/>
            <person name="Carver A."/>
            <person name="Chen C."/>
            <person name="Cichocki N."/>
            <person name="Clum A."/>
            <person name="Culley D."/>
            <person name="Crous P.W."/>
            <person name="Fauchery L."/>
            <person name="Girlanda M."/>
            <person name="Hayes R."/>
            <person name="Keri Z."/>
            <person name="LaButti K."/>
            <person name="Lipzen A."/>
            <person name="Lombard V."/>
            <person name="Magnuson J."/>
            <person name="Maillard F."/>
            <person name="Morin E."/>
            <person name="Murat C."/>
            <person name="Nolan M."/>
            <person name="Ohm R."/>
            <person name="Pangilinan J."/>
            <person name="Pereira M."/>
            <person name="Perotto S."/>
            <person name="Peter M."/>
            <person name="Riley R."/>
            <person name="Sitrit Y."/>
            <person name="Stielow B."/>
            <person name="Szollosi G."/>
            <person name="Zifcakova L."/>
            <person name="Stursova M."/>
            <person name="Spatafora J.W."/>
            <person name="Tedersoo L."/>
            <person name="Vaario L.-M."/>
            <person name="Yamada A."/>
            <person name="Yan M."/>
            <person name="Wang P."/>
            <person name="Xu J."/>
            <person name="Bruns T."/>
            <person name="Baldrian P."/>
            <person name="Vilgalys R."/>
            <person name="Henrissat B."/>
            <person name="Grigoriev I.V."/>
            <person name="Hibbett D."/>
            <person name="Nagy L.G."/>
            <person name="Martin F.M."/>
        </authorList>
    </citation>
    <scope>NUCLEOTIDE SEQUENCE</scope>
    <source>
        <strain evidence="2">BED1</strain>
    </source>
</reference>
<dbReference type="EMBL" id="WHUW01000006">
    <property type="protein sequence ID" value="KAF8444993.1"/>
    <property type="molecule type" value="Genomic_DNA"/>
</dbReference>
<reference evidence="2" key="2">
    <citation type="journal article" date="2020" name="Nat. Commun.">
        <title>Large-scale genome sequencing of mycorrhizal fungi provides insights into the early evolution of symbiotic traits.</title>
        <authorList>
            <person name="Miyauchi S."/>
            <person name="Kiss E."/>
            <person name="Kuo A."/>
            <person name="Drula E."/>
            <person name="Kohler A."/>
            <person name="Sanchez-Garcia M."/>
            <person name="Morin E."/>
            <person name="Andreopoulos B."/>
            <person name="Barry K.W."/>
            <person name="Bonito G."/>
            <person name="Buee M."/>
            <person name="Carver A."/>
            <person name="Chen C."/>
            <person name="Cichocki N."/>
            <person name="Clum A."/>
            <person name="Culley D."/>
            <person name="Crous P.W."/>
            <person name="Fauchery L."/>
            <person name="Girlanda M."/>
            <person name="Hayes R.D."/>
            <person name="Keri Z."/>
            <person name="LaButti K."/>
            <person name="Lipzen A."/>
            <person name="Lombard V."/>
            <person name="Magnuson J."/>
            <person name="Maillard F."/>
            <person name="Murat C."/>
            <person name="Nolan M."/>
            <person name="Ohm R.A."/>
            <person name="Pangilinan J."/>
            <person name="Pereira M.F."/>
            <person name="Perotto S."/>
            <person name="Peter M."/>
            <person name="Pfister S."/>
            <person name="Riley R."/>
            <person name="Sitrit Y."/>
            <person name="Stielow J.B."/>
            <person name="Szollosi G."/>
            <person name="Zifcakova L."/>
            <person name="Stursova M."/>
            <person name="Spatafora J.W."/>
            <person name="Tedersoo L."/>
            <person name="Vaario L.M."/>
            <person name="Yamada A."/>
            <person name="Yan M."/>
            <person name="Wang P."/>
            <person name="Xu J."/>
            <person name="Bruns T."/>
            <person name="Baldrian P."/>
            <person name="Vilgalys R."/>
            <person name="Dunand C."/>
            <person name="Henrissat B."/>
            <person name="Grigoriev I.V."/>
            <person name="Hibbett D."/>
            <person name="Nagy L.G."/>
            <person name="Martin F.M."/>
        </authorList>
    </citation>
    <scope>NUCLEOTIDE SEQUENCE</scope>
    <source>
        <strain evidence="2">BED1</strain>
    </source>
</reference>
<feature type="region of interest" description="Disordered" evidence="1">
    <location>
        <begin position="239"/>
        <end position="267"/>
    </location>
</feature>
<dbReference type="Proteomes" id="UP001194468">
    <property type="component" value="Unassembled WGS sequence"/>
</dbReference>
<accession>A0AAD4C0G7</accession>
<organism evidence="2 3">
    <name type="scientific">Boletus edulis BED1</name>
    <dbReference type="NCBI Taxonomy" id="1328754"/>
    <lineage>
        <taxon>Eukaryota</taxon>
        <taxon>Fungi</taxon>
        <taxon>Dikarya</taxon>
        <taxon>Basidiomycota</taxon>
        <taxon>Agaricomycotina</taxon>
        <taxon>Agaricomycetes</taxon>
        <taxon>Agaricomycetidae</taxon>
        <taxon>Boletales</taxon>
        <taxon>Boletineae</taxon>
        <taxon>Boletaceae</taxon>
        <taxon>Boletoideae</taxon>
        <taxon>Boletus</taxon>
    </lineage>
</organism>
<comment type="caution">
    <text evidence="2">The sequence shown here is derived from an EMBL/GenBank/DDBJ whole genome shotgun (WGS) entry which is preliminary data.</text>
</comment>
<protein>
    <submittedName>
        <fullName evidence="2">Uncharacterized protein</fullName>
    </submittedName>
</protein>
<keyword evidence="3" id="KW-1185">Reference proteome</keyword>
<gene>
    <name evidence="2" type="ORF">L210DRAFT_855574</name>
</gene>
<evidence type="ECO:0000256" key="1">
    <source>
        <dbReference type="SAM" id="MobiDB-lite"/>
    </source>
</evidence>